<dbReference type="InterPro" id="IPR011048">
    <property type="entry name" value="Haem_d1_sf"/>
</dbReference>
<gene>
    <name evidence="3" type="ORF">GGQ91_003952</name>
</gene>
<dbReference type="EMBL" id="JACJIM010000006">
    <property type="protein sequence ID" value="MBA9064546.1"/>
    <property type="molecule type" value="Genomic_DNA"/>
</dbReference>
<dbReference type="NCBIfam" id="TIGR01965">
    <property type="entry name" value="VCBS_repeat"/>
    <property type="match status" value="2"/>
</dbReference>
<dbReference type="InterPro" id="IPR010221">
    <property type="entry name" value="VCBS_dom"/>
</dbReference>
<organism evidence="3 4">
    <name type="scientific">Methylobacterium fujisawaense</name>
    <dbReference type="NCBI Taxonomy" id="107400"/>
    <lineage>
        <taxon>Bacteria</taxon>
        <taxon>Pseudomonadati</taxon>
        <taxon>Pseudomonadota</taxon>
        <taxon>Alphaproteobacteria</taxon>
        <taxon>Hyphomicrobiales</taxon>
        <taxon>Methylobacteriaceae</taxon>
        <taxon>Methylobacterium</taxon>
    </lineage>
</organism>
<evidence type="ECO:0000256" key="1">
    <source>
        <dbReference type="ARBA" id="ARBA00009820"/>
    </source>
</evidence>
<reference evidence="3 4" key="1">
    <citation type="submission" date="2020-08" db="EMBL/GenBank/DDBJ databases">
        <title>Genomic Encyclopedia of Type Strains, Phase IV (KMG-IV): sequencing the most valuable type-strain genomes for metagenomic binning, comparative biology and taxonomic classification.</title>
        <authorList>
            <person name="Goeker M."/>
        </authorList>
    </citation>
    <scope>NUCLEOTIDE SEQUENCE [LARGE SCALE GENOMIC DNA]</scope>
    <source>
        <strain evidence="3 4">DSM 5686</strain>
    </source>
</reference>
<dbReference type="PANTHER" id="PTHR36842">
    <property type="entry name" value="PROTEIN TOLB HOMOLOG"/>
    <property type="match status" value="1"/>
</dbReference>
<feature type="region of interest" description="Disordered" evidence="2">
    <location>
        <begin position="1"/>
        <end position="43"/>
    </location>
</feature>
<accession>A0ABR6DEM0</accession>
<dbReference type="InterPro" id="IPR011042">
    <property type="entry name" value="6-blade_b-propeller_TolB-like"/>
</dbReference>
<evidence type="ECO:0000313" key="3">
    <source>
        <dbReference type="EMBL" id="MBA9064546.1"/>
    </source>
</evidence>
<dbReference type="Pfam" id="PF07676">
    <property type="entry name" value="PD40"/>
    <property type="match status" value="10"/>
</dbReference>
<dbReference type="RefSeq" id="WP_182592658.1">
    <property type="nucleotide sequence ID" value="NZ_JACJIM010000006.1"/>
</dbReference>
<proteinExistence type="inferred from homology"/>
<dbReference type="PANTHER" id="PTHR36842:SF1">
    <property type="entry name" value="PROTEIN TOLB"/>
    <property type="match status" value="1"/>
</dbReference>
<comment type="caution">
    <text evidence="3">The sequence shown here is derived from an EMBL/GenBank/DDBJ whole genome shotgun (WGS) entry which is preliminary data.</text>
</comment>
<comment type="similarity">
    <text evidence="1">Belongs to the TolB family.</text>
</comment>
<evidence type="ECO:0000313" key="4">
    <source>
        <dbReference type="Proteomes" id="UP000565455"/>
    </source>
</evidence>
<protein>
    <submittedName>
        <fullName evidence="3">VCBS repeat-containing protein</fullName>
    </submittedName>
</protein>
<dbReference type="Proteomes" id="UP000565455">
    <property type="component" value="Unassembled WGS sequence"/>
</dbReference>
<name>A0ABR6DEM0_9HYPH</name>
<evidence type="ECO:0000256" key="2">
    <source>
        <dbReference type="SAM" id="MobiDB-lite"/>
    </source>
</evidence>
<dbReference type="GeneID" id="96605589"/>
<feature type="compositionally biased region" description="Polar residues" evidence="2">
    <location>
        <begin position="1"/>
        <end position="32"/>
    </location>
</feature>
<dbReference type="SUPFAM" id="SSF82171">
    <property type="entry name" value="DPP6 N-terminal domain-like"/>
    <property type="match status" value="2"/>
</dbReference>
<sequence length="1120" mass="115880">MAGISSIGTMSQSDYTNRAPRFSQTRPITRLSTGADGQEAKGASVDPVLSADGNTLAFASDASNLVDSDTNGVRDIFVKNLQTNAVTRISVAADGTDADDASDGLYKSVSLSADGTKVAFASKANNLVPGDTNGASDIFVRNLANNTTTRVSIAADGAQTPNGSSSTNPVISPDGTKVAFVSSAANLVSGDTNGARDIFVKDLATGTVTRVDTTADGTQAETGSDSFSPVFSPDGTKIAFVSTAGNLVSGGESGTYTVYVKDLNTQAITRVSAAADGTPANGRNASPVFSPDGTKIAFVSEAGNLVGNGTNGTLAIYVKDLNTQAVTRVSTGPDGTPLNLGGDLVPAFSPDGTKIAFVDSLSKQAYIKDLATDALTAVAPVPNASVTQRVAFSSDGTQLIFVSGDSTLVPGDTNAALDVFSAWTGQTTTGLVYDKADRVSSETSGKLTFTDEDVGDTHTVTVKPGDGAVGTLTARISQDSGTAAGVIDWEYTVDHKAVAGLAKGQTKTETFTLTVDDGHGGTADQVVTITIVGDNDAPHITAFGPFKRLSTRSDGREANGASPHFVLSADGNTLVFASDADNLVDGDTNAKRDIFSKDLRTGVVTRLTAVGSTEANGDSDRFNLSPDGKKLVFVSDASNLVDGDTNDTADVFVKDLDTEAIIRLSAPSDGSTPTGTISFGRSALEYTLGSPKFSSDGKEILFSSEVSNLVSGDNNNAIDGFVWNSNTGKITRITTTSENLESVTGHGNGDPVLSPDGKKVAFISYSDNMVPDDTNDTFDIFVKDLDSGAVTRVSTSSKNEQANGPSQYSIFTPDSKKIIFVSDASNLVADDTNSSPDIFIKDLETGTTTRISVGSNGEQLSLRGDLDPVLSPDGTKLAFVDDATGMAYVKNLVTQELIPVAPVPRTSDPISHPSAAESQRLAFSPDGSELIFASIDDTLVADDKNNAIDIFKVRIEQTTTGLVLDKADQDFASVSGTLPFTDPDIRDTHTVTVKPGEGAVGTLTAKISKEPNSSGPGSIAWTYTVDHKSVPALAEGQSRVEMFTVTLDDGHGGTSDQDVTITTRGVAPLAAASNSEHSVSALASAPAPFSPAERSSAGSDSVVRPTAYTAYVVTMYQDHV</sequence>
<dbReference type="SUPFAM" id="SSF51004">
    <property type="entry name" value="C-terminal (heme d1) domain of cytochrome cd1-nitrite reductase"/>
    <property type="match status" value="1"/>
</dbReference>
<dbReference type="Gene3D" id="2.120.10.30">
    <property type="entry name" value="TolB, C-terminal domain"/>
    <property type="match status" value="5"/>
</dbReference>
<keyword evidence="4" id="KW-1185">Reference proteome</keyword>
<dbReference type="InterPro" id="IPR011659">
    <property type="entry name" value="WD40"/>
</dbReference>